<evidence type="ECO:0000259" key="1">
    <source>
        <dbReference type="Pfam" id="PF20710"/>
    </source>
</evidence>
<name>A0A7R9ZSN7_9STRA</name>
<reference evidence="2" key="1">
    <citation type="submission" date="2021-01" db="EMBL/GenBank/DDBJ databases">
        <authorList>
            <person name="Corre E."/>
            <person name="Pelletier E."/>
            <person name="Niang G."/>
            <person name="Scheremetjew M."/>
            <person name="Finn R."/>
            <person name="Kale V."/>
            <person name="Holt S."/>
            <person name="Cochrane G."/>
            <person name="Meng A."/>
            <person name="Brown T."/>
            <person name="Cohen L."/>
        </authorList>
    </citation>
    <scope>NUCLEOTIDE SEQUENCE</scope>
    <source>
        <strain evidence="2">CCMP3328</strain>
    </source>
</reference>
<dbReference type="AlphaFoldDB" id="A0A7R9ZSN7"/>
<gene>
    <name evidence="2" type="ORF">CAUS1442_LOCUS14590</name>
</gene>
<proteinExistence type="predicted"/>
<protein>
    <recommendedName>
        <fullName evidence="1">DUF6824 domain-containing protein</fullName>
    </recommendedName>
</protein>
<dbReference type="InterPro" id="IPR049227">
    <property type="entry name" value="DUF6824"/>
</dbReference>
<feature type="domain" description="DUF6824" evidence="1">
    <location>
        <begin position="15"/>
        <end position="125"/>
    </location>
</feature>
<dbReference type="Pfam" id="PF20710">
    <property type="entry name" value="DUF6824"/>
    <property type="match status" value="1"/>
</dbReference>
<sequence>MDRTATTITTPSQIDVLLGRGKNVYSFPGSIRYRKVILKYKDEYSKAKVGQKWNVVTDAFREIRTGLDGYVVRFWKKQPAAARIRRRNANGNANVAPDRRNEAASVWEEVEERVALRKVQHALRETKKASPPTPKDEKVVQAVCAYVLEGVNAEKAMFRPEPLEVHLDALELDIIGDQAAAPVAAAAEPMFPQHVDVAQEQQQQFETNEV</sequence>
<organism evidence="2">
    <name type="scientific">Craspedostauros australis</name>
    <dbReference type="NCBI Taxonomy" id="1486917"/>
    <lineage>
        <taxon>Eukaryota</taxon>
        <taxon>Sar</taxon>
        <taxon>Stramenopiles</taxon>
        <taxon>Ochrophyta</taxon>
        <taxon>Bacillariophyta</taxon>
        <taxon>Bacillariophyceae</taxon>
        <taxon>Bacillariophycidae</taxon>
        <taxon>Naviculales</taxon>
        <taxon>Naviculaceae</taxon>
        <taxon>Craspedostauros</taxon>
    </lineage>
</organism>
<evidence type="ECO:0000313" key="2">
    <source>
        <dbReference type="EMBL" id="CAD8342455.1"/>
    </source>
</evidence>
<accession>A0A7R9ZSN7</accession>
<dbReference type="EMBL" id="HBEF01023581">
    <property type="protein sequence ID" value="CAD8342455.1"/>
    <property type="molecule type" value="Transcribed_RNA"/>
</dbReference>